<proteinExistence type="predicted"/>
<accession>A0A6A6FYR1</accession>
<dbReference type="InterPro" id="IPR002182">
    <property type="entry name" value="NB-ARC"/>
</dbReference>
<dbReference type="PANTHER" id="PTHR46082:SF6">
    <property type="entry name" value="AAA+ ATPASE DOMAIN-CONTAINING PROTEIN-RELATED"/>
    <property type="match status" value="1"/>
</dbReference>
<protein>
    <recommendedName>
        <fullName evidence="1">NB-ARC domain-containing protein</fullName>
    </recommendedName>
</protein>
<dbReference type="AlphaFoldDB" id="A0A6A6FYR1"/>
<dbReference type="InterPro" id="IPR053137">
    <property type="entry name" value="NLR-like"/>
</dbReference>
<dbReference type="OrthoDB" id="20872at2759"/>
<reference evidence="3" key="1">
    <citation type="journal article" date="2020" name="Stud. Mycol.">
        <title>101 Dothideomycetes genomes: A test case for predicting lifestyles and emergence of pathogens.</title>
        <authorList>
            <person name="Haridas S."/>
            <person name="Albert R."/>
            <person name="Binder M."/>
            <person name="Bloem J."/>
            <person name="LaButti K."/>
            <person name="Salamov A."/>
            <person name="Andreopoulos B."/>
            <person name="Baker S."/>
            <person name="Barry K."/>
            <person name="Bills G."/>
            <person name="Bluhm B."/>
            <person name="Cannon C."/>
            <person name="Castanera R."/>
            <person name="Culley D."/>
            <person name="Daum C."/>
            <person name="Ezra D."/>
            <person name="Gonzalez J."/>
            <person name="Henrissat B."/>
            <person name="Kuo A."/>
            <person name="Liang C."/>
            <person name="Lipzen A."/>
            <person name="Lutzoni F."/>
            <person name="Magnuson J."/>
            <person name="Mondo S."/>
            <person name="Nolan M."/>
            <person name="Ohm R."/>
            <person name="Pangilinan J."/>
            <person name="Park H.-J."/>
            <person name="Ramirez L."/>
            <person name="Alfaro M."/>
            <person name="Sun H."/>
            <person name="Tritt A."/>
            <person name="Yoshinaga Y."/>
            <person name="Zwiers L.-H."/>
            <person name="Turgeon B."/>
            <person name="Goodwin S."/>
            <person name="Spatafora J."/>
            <person name="Crous P."/>
            <person name="Grigoriev I."/>
        </authorList>
    </citation>
    <scope>NUCLEOTIDE SEQUENCE [LARGE SCALE GENOMIC DNA]</scope>
    <source>
        <strain evidence="3">CECT 20119</strain>
    </source>
</reference>
<sequence>MRSALTAADISVVWMCALPIEFTAARMMLDEEYNITLPLPDAKLICTYGRIGNQYVALSCLPAGSTGISSATTLANRLSSCFPGEKLGVFVGVSGGSPTSQPFLRLGDVVVSKPGNSKGAVIQYDSGRMGPRGELELTGTSDRPPEVLLSALNHLISDLDMNRLVWRDHLRAFNDLPKFRRPPASSDLLFPPDYEHVGGKECELCDPSKIMSRQFRADPSAANVFTGTIASGGWVIKDGLARDRVDKQLKGVVCFEMEAAGVMNSLPSLVVRGISDYADSHKHQSKLWQPYAAATAAACTKEILLKVPSRSSLEMLQPDPSSFFSTMLVEEPHTSSLLMDTAISSQVPDHSQRRSPRRPLRKISTSHINVPYPRNVTFSGREVELAQMAMAFGPHNQSRRIALYGLGGIGKSACALEYAYRQALRDNIPVFWVSAVDVESLDRSLQDIAAQLDCQPRTGRSVDRSVIRARLCDGSTGRFLIVVDNADDEDFLSQNLLQFLPEHPDAQILFTTRSRKIANGYSTEPIELLELSPTAALDLASKHLSTERSQPKSSSMSKFLDKMGCITLALVQACAYIRNTKWSVDDYMALFESNEEEAAELLSQAYTATDRHMPAQNAISTTWQVSFKYFKQYRPVAAEHLAFLACISPQAIPITIFPGSRLTKILSAMTTLEDYGFLKQRSKPVAIQHRLYDMHPLVHSVAGEWLRLEGRWQAQAVAAGTHLLGLLPNPPSREGLEVWPRYVGHATHVAGLSVFPSASKAVLLTRIAHCQEYLANYRAAAATYRALLDVQIELHGLTTTYVATQKVLGEVLQTLKETSEAVATFQDLEKNTATLFGRNSAACHEASILLAVAVNEWRRTGNAESLTDGLEQVQLQSGKIDSEHDSHRLVNIVSSWADTPRPVNTLASAEEHHRRILTAIEKLRRGTASPPEAPGF</sequence>
<feature type="domain" description="NB-ARC" evidence="1">
    <location>
        <begin position="399"/>
        <end position="543"/>
    </location>
</feature>
<organism evidence="2 3">
    <name type="scientific">Elsinoe ampelina</name>
    <dbReference type="NCBI Taxonomy" id="302913"/>
    <lineage>
        <taxon>Eukaryota</taxon>
        <taxon>Fungi</taxon>
        <taxon>Dikarya</taxon>
        <taxon>Ascomycota</taxon>
        <taxon>Pezizomycotina</taxon>
        <taxon>Dothideomycetes</taxon>
        <taxon>Dothideomycetidae</taxon>
        <taxon>Myriangiales</taxon>
        <taxon>Elsinoaceae</taxon>
        <taxon>Elsinoe</taxon>
    </lineage>
</organism>
<dbReference type="InterPro" id="IPR027417">
    <property type="entry name" value="P-loop_NTPase"/>
</dbReference>
<dbReference type="SUPFAM" id="SSF52540">
    <property type="entry name" value="P-loop containing nucleoside triphosphate hydrolases"/>
    <property type="match status" value="1"/>
</dbReference>
<dbReference type="GO" id="GO:0043531">
    <property type="term" value="F:ADP binding"/>
    <property type="evidence" value="ECO:0007669"/>
    <property type="project" value="InterPro"/>
</dbReference>
<evidence type="ECO:0000259" key="1">
    <source>
        <dbReference type="Pfam" id="PF00931"/>
    </source>
</evidence>
<dbReference type="Pfam" id="PF00931">
    <property type="entry name" value="NB-ARC"/>
    <property type="match status" value="1"/>
</dbReference>
<dbReference type="PANTHER" id="PTHR46082">
    <property type="entry name" value="ATP/GTP-BINDING PROTEIN-RELATED"/>
    <property type="match status" value="1"/>
</dbReference>
<evidence type="ECO:0000313" key="3">
    <source>
        <dbReference type="Proteomes" id="UP000799538"/>
    </source>
</evidence>
<gene>
    <name evidence="2" type="ORF">BDZ85DRAFT_270070</name>
</gene>
<dbReference type="EMBL" id="ML992535">
    <property type="protein sequence ID" value="KAF2218607.1"/>
    <property type="molecule type" value="Genomic_DNA"/>
</dbReference>
<dbReference type="GO" id="GO:0009116">
    <property type="term" value="P:nucleoside metabolic process"/>
    <property type="evidence" value="ECO:0007669"/>
    <property type="project" value="InterPro"/>
</dbReference>
<dbReference type="Gene3D" id="3.40.50.300">
    <property type="entry name" value="P-loop containing nucleotide triphosphate hydrolases"/>
    <property type="match status" value="1"/>
</dbReference>
<dbReference type="Gene3D" id="3.40.50.1580">
    <property type="entry name" value="Nucleoside phosphorylase domain"/>
    <property type="match status" value="1"/>
</dbReference>
<dbReference type="SUPFAM" id="SSF53167">
    <property type="entry name" value="Purine and uridine phosphorylases"/>
    <property type="match status" value="1"/>
</dbReference>
<name>A0A6A6FYR1_9PEZI</name>
<dbReference type="GO" id="GO:0003824">
    <property type="term" value="F:catalytic activity"/>
    <property type="evidence" value="ECO:0007669"/>
    <property type="project" value="InterPro"/>
</dbReference>
<keyword evidence="3" id="KW-1185">Reference proteome</keyword>
<dbReference type="Proteomes" id="UP000799538">
    <property type="component" value="Unassembled WGS sequence"/>
</dbReference>
<evidence type="ECO:0000313" key="2">
    <source>
        <dbReference type="EMBL" id="KAF2218607.1"/>
    </source>
</evidence>
<dbReference type="InterPro" id="IPR035994">
    <property type="entry name" value="Nucleoside_phosphorylase_sf"/>
</dbReference>